<feature type="transmembrane region" description="Helical" evidence="9">
    <location>
        <begin position="168"/>
        <end position="189"/>
    </location>
</feature>
<dbReference type="Proteomes" id="UP000321328">
    <property type="component" value="Unassembled WGS sequence"/>
</dbReference>
<proteinExistence type="inferred from homology"/>
<feature type="transmembrane region" description="Helical" evidence="9">
    <location>
        <begin position="400"/>
        <end position="417"/>
    </location>
</feature>
<gene>
    <name evidence="10" type="ORF">PA7_39310</name>
</gene>
<evidence type="ECO:0000313" key="11">
    <source>
        <dbReference type="Proteomes" id="UP000321328"/>
    </source>
</evidence>
<name>A0A511D8W2_9PSEU</name>
<evidence type="ECO:0000313" key="10">
    <source>
        <dbReference type="EMBL" id="GEL20094.1"/>
    </source>
</evidence>
<organism evidence="10 11">
    <name type="scientific">Pseudonocardia asaccharolytica DSM 44247 = NBRC 16224</name>
    <dbReference type="NCBI Taxonomy" id="1123024"/>
    <lineage>
        <taxon>Bacteria</taxon>
        <taxon>Bacillati</taxon>
        <taxon>Actinomycetota</taxon>
        <taxon>Actinomycetes</taxon>
        <taxon>Pseudonocardiales</taxon>
        <taxon>Pseudonocardiaceae</taxon>
        <taxon>Pseudonocardia</taxon>
    </lineage>
</organism>
<dbReference type="InterPro" id="IPR018584">
    <property type="entry name" value="GT87"/>
</dbReference>
<evidence type="ECO:0000256" key="3">
    <source>
        <dbReference type="ARBA" id="ARBA00022679"/>
    </source>
</evidence>
<dbReference type="STRING" id="1123024.GCA_000423625_03440"/>
<keyword evidence="4 9" id="KW-0812">Transmembrane</keyword>
<keyword evidence="11" id="KW-1185">Reference proteome</keyword>
<evidence type="ECO:0000256" key="1">
    <source>
        <dbReference type="ARBA" id="ARBA00004651"/>
    </source>
</evidence>
<dbReference type="Pfam" id="PF09594">
    <property type="entry name" value="GT87"/>
    <property type="match status" value="1"/>
</dbReference>
<dbReference type="GO" id="GO:0005886">
    <property type="term" value="C:plasma membrane"/>
    <property type="evidence" value="ECO:0007669"/>
    <property type="project" value="UniProtKB-SubCell"/>
</dbReference>
<dbReference type="GO" id="GO:0016758">
    <property type="term" value="F:hexosyltransferase activity"/>
    <property type="evidence" value="ECO:0007669"/>
    <property type="project" value="InterPro"/>
</dbReference>
<dbReference type="EMBL" id="BJVI01000057">
    <property type="protein sequence ID" value="GEL20094.1"/>
    <property type="molecule type" value="Genomic_DNA"/>
</dbReference>
<keyword evidence="5 9" id="KW-1133">Transmembrane helix</keyword>
<comment type="caution">
    <text evidence="10">The sequence shown here is derived from an EMBL/GenBank/DDBJ whole genome shotgun (WGS) entry which is preliminary data.</text>
</comment>
<sequence length="431" mass="45000">MGERCTTGVRRGLPSGIVSDPSPSSTAPNLVVPESAGPRAAARRTSPSRLIATVLVLAAVVTTVALHWTHPDALVTLLPSTDMRELHVDFDTFWHSAVALTQGADIYHTPAKLTNLNPPLLTALLTPFALLGPLPAFRLFALLTVLMVVAAVLAVARELRLPKGWTAVALVVLVASSPLHGTLVLGQIYGLLLVALSAGWIAERRGRPVLAAVLYGLAVALKPSLAPLLLLPLVQRRWAALRAAVAAAATATLLGVLVAGPSSGLEWLRIAVTEPVPDTVDNAALPGLAVRLGLPSVVGSAAGVLLLAGTLAWLGVRTRRGAGVDPAGTAPWAVVAAGLLTAPIAWHNYLLLLLPGVLVLIAHGVRWRPVAAVLLAVPLIPVSWGTLWPPEHPWSPIGRSLYCAILLGYWAVLLRAAPEPTLRQPSPGARS</sequence>
<feature type="transmembrane region" description="Helical" evidence="9">
    <location>
        <begin position="297"/>
        <end position="316"/>
    </location>
</feature>
<feature type="transmembrane region" description="Helical" evidence="9">
    <location>
        <begin position="369"/>
        <end position="388"/>
    </location>
</feature>
<reference evidence="10 11" key="1">
    <citation type="submission" date="2019-07" db="EMBL/GenBank/DDBJ databases">
        <title>Whole genome shotgun sequence of Pseudonocardia asaccharolytica NBRC 16224.</title>
        <authorList>
            <person name="Hosoyama A."/>
            <person name="Uohara A."/>
            <person name="Ohji S."/>
            <person name="Ichikawa N."/>
        </authorList>
    </citation>
    <scope>NUCLEOTIDE SEQUENCE [LARGE SCALE GENOMIC DNA]</scope>
    <source>
        <strain evidence="10 11">NBRC 16224</strain>
    </source>
</reference>
<evidence type="ECO:0000256" key="8">
    <source>
        <dbReference type="SAM" id="MobiDB-lite"/>
    </source>
</evidence>
<evidence type="ECO:0000256" key="2">
    <source>
        <dbReference type="ARBA" id="ARBA00022475"/>
    </source>
</evidence>
<keyword evidence="3" id="KW-0808">Transferase</keyword>
<evidence type="ECO:0000256" key="4">
    <source>
        <dbReference type="ARBA" id="ARBA00022692"/>
    </source>
</evidence>
<evidence type="ECO:0000256" key="7">
    <source>
        <dbReference type="ARBA" id="ARBA00024033"/>
    </source>
</evidence>
<evidence type="ECO:0008006" key="12">
    <source>
        <dbReference type="Google" id="ProtNLM"/>
    </source>
</evidence>
<feature type="transmembrane region" description="Helical" evidence="9">
    <location>
        <begin position="136"/>
        <end position="156"/>
    </location>
</feature>
<evidence type="ECO:0000256" key="9">
    <source>
        <dbReference type="SAM" id="Phobius"/>
    </source>
</evidence>
<comment type="subcellular location">
    <subcellularLocation>
        <location evidence="1">Cell membrane</location>
        <topology evidence="1">Multi-pass membrane protein</topology>
    </subcellularLocation>
</comment>
<protein>
    <recommendedName>
        <fullName evidence="12">Polyprenol-phosphate-mannose-dependent alpha-(1-2)-phosphatidylinositol mannoside mannosyltransferase</fullName>
    </recommendedName>
</protein>
<feature type="transmembrane region" description="Helical" evidence="9">
    <location>
        <begin position="50"/>
        <end position="69"/>
    </location>
</feature>
<feature type="transmembrane region" description="Helical" evidence="9">
    <location>
        <begin position="209"/>
        <end position="231"/>
    </location>
</feature>
<keyword evidence="6 9" id="KW-0472">Membrane</keyword>
<comment type="similarity">
    <text evidence="7">Belongs to the glycosyltransferase 87 family.</text>
</comment>
<keyword evidence="2" id="KW-1003">Cell membrane</keyword>
<feature type="transmembrane region" description="Helical" evidence="9">
    <location>
        <begin position="238"/>
        <end position="259"/>
    </location>
</feature>
<accession>A0A511D8W2</accession>
<evidence type="ECO:0000256" key="6">
    <source>
        <dbReference type="ARBA" id="ARBA00023136"/>
    </source>
</evidence>
<evidence type="ECO:0000256" key="5">
    <source>
        <dbReference type="ARBA" id="ARBA00022989"/>
    </source>
</evidence>
<feature type="transmembrane region" description="Helical" evidence="9">
    <location>
        <begin position="328"/>
        <end position="349"/>
    </location>
</feature>
<feature type="region of interest" description="Disordered" evidence="8">
    <location>
        <begin position="1"/>
        <end position="43"/>
    </location>
</feature>
<dbReference type="AlphaFoldDB" id="A0A511D8W2"/>